<gene>
    <name evidence="1" type="ORF">SAMN05661030_3853</name>
</gene>
<dbReference type="RefSeq" id="WP_207506792.1">
    <property type="nucleotide sequence ID" value="NZ_BNAC01000001.1"/>
</dbReference>
<reference evidence="2" key="1">
    <citation type="submission" date="2016-10" db="EMBL/GenBank/DDBJ databases">
        <authorList>
            <person name="Varghese N."/>
            <person name="Submissions S."/>
        </authorList>
    </citation>
    <scope>NUCLEOTIDE SEQUENCE [LARGE SCALE GENOMIC DNA]</scope>
    <source>
        <strain evidence="2">DSM 45962</strain>
    </source>
</reference>
<dbReference type="SUPFAM" id="SSF51735">
    <property type="entry name" value="NAD(P)-binding Rossmann-fold domains"/>
    <property type="match status" value="1"/>
</dbReference>
<evidence type="ECO:0000313" key="2">
    <source>
        <dbReference type="Proteomes" id="UP000199022"/>
    </source>
</evidence>
<dbReference type="PANTHER" id="PTHR14097:SF8">
    <property type="entry name" value="NAD(P)-BINDING DOMAIN-CONTAINING PROTEIN"/>
    <property type="match status" value="1"/>
</dbReference>
<keyword evidence="2" id="KW-1185">Reference proteome</keyword>
<evidence type="ECO:0008006" key="3">
    <source>
        <dbReference type="Google" id="ProtNLM"/>
    </source>
</evidence>
<dbReference type="AlphaFoldDB" id="A0A1I1U3C6"/>
<proteinExistence type="predicted"/>
<evidence type="ECO:0000313" key="1">
    <source>
        <dbReference type="EMBL" id="SFD64088.1"/>
    </source>
</evidence>
<organism evidence="1 2">
    <name type="scientific">Klenkia taihuensis</name>
    <dbReference type="NCBI Taxonomy" id="1225127"/>
    <lineage>
        <taxon>Bacteria</taxon>
        <taxon>Bacillati</taxon>
        <taxon>Actinomycetota</taxon>
        <taxon>Actinomycetes</taxon>
        <taxon>Geodermatophilales</taxon>
        <taxon>Geodermatophilaceae</taxon>
        <taxon>Klenkia</taxon>
    </lineage>
</organism>
<dbReference type="Proteomes" id="UP000199022">
    <property type="component" value="Unassembled WGS sequence"/>
</dbReference>
<dbReference type="InterPro" id="IPR036291">
    <property type="entry name" value="NAD(P)-bd_dom_sf"/>
</dbReference>
<dbReference type="PANTHER" id="PTHR14097">
    <property type="entry name" value="OXIDOREDUCTASE HTATIP2"/>
    <property type="match status" value="1"/>
</dbReference>
<protein>
    <recommendedName>
        <fullName evidence="3">NAD(P)H-binding</fullName>
    </recommendedName>
</protein>
<sequence>MTNPSPTAHLPMTVLLYGASGMIGQGVLRECLLDDRVGEVRAVVRRPLGRSHSKLREVVTTDLAAGGDHLRGVDLTFHSAGPSANGMKEPEYWRHTYDLSLSIGRAVAAASPGSGLVYVSGAGTKRDSRMMWARVKGETEDALAALPLRVWSFRPGLIRALHGTRPTTGLYRALDTILGPVMSLLSRVAPGQVTDTERLGRAALQAVTTHAPPGVVTSAGINDLAATSTGPH</sequence>
<dbReference type="STRING" id="1225127.SAMN05661030_3853"/>
<name>A0A1I1U3C6_9ACTN</name>
<dbReference type="EMBL" id="FOMD01000005">
    <property type="protein sequence ID" value="SFD64088.1"/>
    <property type="molecule type" value="Genomic_DNA"/>
</dbReference>
<dbReference type="Gene3D" id="3.40.50.720">
    <property type="entry name" value="NAD(P)-binding Rossmann-like Domain"/>
    <property type="match status" value="1"/>
</dbReference>
<accession>A0A1I1U3C6</accession>